<keyword evidence="8" id="KW-1185">Reference proteome</keyword>
<dbReference type="FunFam" id="1.10.510.10:FF:000082">
    <property type="entry name" value="Shaggy-related protein kinase kappa"/>
    <property type="match status" value="1"/>
</dbReference>
<dbReference type="SUPFAM" id="SSF56112">
    <property type="entry name" value="Protein kinase-like (PK-like)"/>
    <property type="match status" value="1"/>
</dbReference>
<keyword evidence="4" id="KW-0547">Nucleotide-binding</keyword>
<dbReference type="OMA" id="ADMNENY"/>
<evidence type="ECO:0000313" key="9">
    <source>
        <dbReference type="RefSeq" id="XP_027202818.1"/>
    </source>
</evidence>
<accession>A0A6P6YBL2</accession>
<evidence type="ECO:0000256" key="1">
    <source>
        <dbReference type="ARBA" id="ARBA00005527"/>
    </source>
</evidence>
<dbReference type="GO" id="GO:0007165">
    <property type="term" value="P:signal transduction"/>
    <property type="evidence" value="ECO:0007669"/>
    <property type="project" value="TreeGrafter"/>
</dbReference>
<keyword evidence="3" id="KW-0808">Transferase</keyword>
<feature type="domain" description="Protein kinase" evidence="7">
    <location>
        <begin position="1"/>
        <end position="248"/>
    </location>
</feature>
<keyword evidence="2" id="KW-0723">Serine/threonine-protein kinase</keyword>
<evidence type="ECO:0000256" key="3">
    <source>
        <dbReference type="ARBA" id="ARBA00022679"/>
    </source>
</evidence>
<dbReference type="GO" id="GO:0005737">
    <property type="term" value="C:cytoplasm"/>
    <property type="evidence" value="ECO:0007669"/>
    <property type="project" value="TreeGrafter"/>
</dbReference>
<keyword evidence="5" id="KW-0418">Kinase</keyword>
<sequence length="298" mass="34642">MEQLYHPNIILLKDFYYTETKAPDSSLMQRYLCLVMPYIPYNLYSSIREASRHNNGFGLSEPYIKLYSYQLLRALGYMHSLGICHRDLKPQNVLVDPETNAVRLCDLGSAKRLHPGEVSVAYICSRFYRAPELMLGSCDYTCAIDLWSIGCVIAEMALGKPFFAGSTSVEQFVKIIQILGSPTKQQIESMNPEYSNFNFPEYKKVDLRQLFKKNPDLPDSFYELLSNLFKYDPSSRIHPFDALALPFFDELRDEHYRLPHGKIPPPIYNFSEHELNQMSQETKYKVIPKWLLKAKNKY</sequence>
<dbReference type="GO" id="GO:0005634">
    <property type="term" value="C:nucleus"/>
    <property type="evidence" value="ECO:0007669"/>
    <property type="project" value="TreeGrafter"/>
</dbReference>
<dbReference type="RefSeq" id="XP_027202818.1">
    <property type="nucleotide sequence ID" value="XM_027347017.1"/>
</dbReference>
<evidence type="ECO:0000313" key="8">
    <source>
        <dbReference type="Proteomes" id="UP000515146"/>
    </source>
</evidence>
<dbReference type="GO" id="GO:0005524">
    <property type="term" value="F:ATP binding"/>
    <property type="evidence" value="ECO:0007669"/>
    <property type="project" value="UniProtKB-KW"/>
</dbReference>
<evidence type="ECO:0000256" key="6">
    <source>
        <dbReference type="ARBA" id="ARBA00022840"/>
    </source>
</evidence>
<evidence type="ECO:0000259" key="7">
    <source>
        <dbReference type="PROSITE" id="PS50011"/>
    </source>
</evidence>
<name>A0A6P6YBL2_DERPT</name>
<dbReference type="GO" id="GO:0004674">
    <property type="term" value="F:protein serine/threonine kinase activity"/>
    <property type="evidence" value="ECO:0007669"/>
    <property type="project" value="UniProtKB-KW"/>
</dbReference>
<evidence type="ECO:0000256" key="2">
    <source>
        <dbReference type="ARBA" id="ARBA00022527"/>
    </source>
</evidence>
<evidence type="ECO:0000256" key="4">
    <source>
        <dbReference type="ARBA" id="ARBA00022741"/>
    </source>
</evidence>
<dbReference type="Pfam" id="PF00069">
    <property type="entry name" value="Pkinase"/>
    <property type="match status" value="1"/>
</dbReference>
<dbReference type="SMART" id="SM00220">
    <property type="entry name" value="S_TKc"/>
    <property type="match status" value="1"/>
</dbReference>
<dbReference type="InterPro" id="IPR011009">
    <property type="entry name" value="Kinase-like_dom_sf"/>
</dbReference>
<dbReference type="PROSITE" id="PS50011">
    <property type="entry name" value="PROTEIN_KINASE_DOM"/>
    <property type="match status" value="1"/>
</dbReference>
<dbReference type="KEGG" id="dpte:113796715"/>
<dbReference type="InterPro" id="IPR000719">
    <property type="entry name" value="Prot_kinase_dom"/>
</dbReference>
<dbReference type="PROSITE" id="PS00108">
    <property type="entry name" value="PROTEIN_KINASE_ST"/>
    <property type="match status" value="1"/>
</dbReference>
<dbReference type="GO" id="GO:0030154">
    <property type="term" value="P:cell differentiation"/>
    <property type="evidence" value="ECO:0007669"/>
    <property type="project" value="TreeGrafter"/>
</dbReference>
<protein>
    <submittedName>
        <fullName evidence="9">Shaggy-related protein kinase GSK2-like</fullName>
    </submittedName>
</protein>
<gene>
    <name evidence="9" type="primary">LOC113796715</name>
</gene>
<dbReference type="InterPro" id="IPR008271">
    <property type="entry name" value="Ser/Thr_kinase_AS"/>
</dbReference>
<reference evidence="9" key="1">
    <citation type="submission" date="2025-08" db="UniProtKB">
        <authorList>
            <consortium name="RefSeq"/>
        </authorList>
    </citation>
    <scope>IDENTIFICATION</scope>
    <source>
        <strain evidence="9">Airmid</strain>
    </source>
</reference>
<dbReference type="OrthoDB" id="272141at2759"/>
<organism evidence="8 9">
    <name type="scientific">Dermatophagoides pteronyssinus</name>
    <name type="common">European house dust mite</name>
    <dbReference type="NCBI Taxonomy" id="6956"/>
    <lineage>
        <taxon>Eukaryota</taxon>
        <taxon>Metazoa</taxon>
        <taxon>Ecdysozoa</taxon>
        <taxon>Arthropoda</taxon>
        <taxon>Chelicerata</taxon>
        <taxon>Arachnida</taxon>
        <taxon>Acari</taxon>
        <taxon>Acariformes</taxon>
        <taxon>Sarcoptiformes</taxon>
        <taxon>Astigmata</taxon>
        <taxon>Psoroptidia</taxon>
        <taxon>Analgoidea</taxon>
        <taxon>Pyroglyphidae</taxon>
        <taxon>Dermatophagoidinae</taxon>
        <taxon>Dermatophagoides</taxon>
    </lineage>
</organism>
<dbReference type="AlphaFoldDB" id="A0A6P6YBL2"/>
<keyword evidence="6" id="KW-0067">ATP-binding</keyword>
<comment type="similarity">
    <text evidence="1">Belongs to the protein kinase superfamily. CMGC Ser/Thr protein kinase family. GSK-3 subfamily.</text>
</comment>
<dbReference type="Gene3D" id="1.10.510.10">
    <property type="entry name" value="Transferase(Phosphotransferase) domain 1"/>
    <property type="match status" value="1"/>
</dbReference>
<dbReference type="PANTHER" id="PTHR24057">
    <property type="entry name" value="GLYCOGEN SYNTHASE KINASE-3 ALPHA"/>
    <property type="match status" value="1"/>
</dbReference>
<dbReference type="InterPro" id="IPR050591">
    <property type="entry name" value="GSK-3"/>
</dbReference>
<evidence type="ECO:0000256" key="5">
    <source>
        <dbReference type="ARBA" id="ARBA00022777"/>
    </source>
</evidence>
<dbReference type="PANTHER" id="PTHR24057:SF0">
    <property type="entry name" value="PROTEIN KINASE SHAGGY-RELATED"/>
    <property type="match status" value="1"/>
</dbReference>
<dbReference type="CDD" id="cd14137">
    <property type="entry name" value="STKc_GSK3"/>
    <property type="match status" value="1"/>
</dbReference>
<proteinExistence type="inferred from homology"/>
<dbReference type="InterPro" id="IPR039192">
    <property type="entry name" value="STKc_GSK3"/>
</dbReference>
<dbReference type="InParanoid" id="A0A6P6YBL2"/>
<dbReference type="Proteomes" id="UP000515146">
    <property type="component" value="Unplaced"/>
</dbReference>